<reference evidence="10" key="1">
    <citation type="submission" date="2025-08" db="UniProtKB">
        <authorList>
            <consortium name="RefSeq"/>
        </authorList>
    </citation>
    <scope>IDENTIFICATION</scope>
    <source>
        <tissue evidence="10">Whole larval tissue</tissue>
    </source>
</reference>
<dbReference type="InterPro" id="IPR000834">
    <property type="entry name" value="Peptidase_M14"/>
</dbReference>
<evidence type="ECO:0000313" key="9">
    <source>
        <dbReference type="Proteomes" id="UP000829999"/>
    </source>
</evidence>
<evidence type="ECO:0000313" key="10">
    <source>
        <dbReference type="RefSeq" id="XP_035429422.2"/>
    </source>
</evidence>
<keyword evidence="6" id="KW-0482">Metalloprotease</keyword>
<keyword evidence="9" id="KW-1185">Reference proteome</keyword>
<comment type="caution">
    <text evidence="7">Lacks conserved residue(s) required for the propagation of feature annotation.</text>
</comment>
<keyword evidence="3" id="KW-0645">Protease</keyword>
<dbReference type="PANTHER" id="PTHR11705">
    <property type="entry name" value="PROTEASE FAMILY M14 CARBOXYPEPTIDASE A,B"/>
    <property type="match status" value="1"/>
</dbReference>
<evidence type="ECO:0000256" key="6">
    <source>
        <dbReference type="ARBA" id="ARBA00023049"/>
    </source>
</evidence>
<dbReference type="Gene3D" id="3.40.630.10">
    <property type="entry name" value="Zn peptidases"/>
    <property type="match status" value="1"/>
</dbReference>
<organism evidence="9 10">
    <name type="scientific">Spodoptera frugiperda</name>
    <name type="common">Fall armyworm</name>
    <dbReference type="NCBI Taxonomy" id="7108"/>
    <lineage>
        <taxon>Eukaryota</taxon>
        <taxon>Metazoa</taxon>
        <taxon>Ecdysozoa</taxon>
        <taxon>Arthropoda</taxon>
        <taxon>Hexapoda</taxon>
        <taxon>Insecta</taxon>
        <taxon>Pterygota</taxon>
        <taxon>Neoptera</taxon>
        <taxon>Endopterygota</taxon>
        <taxon>Lepidoptera</taxon>
        <taxon>Glossata</taxon>
        <taxon>Ditrysia</taxon>
        <taxon>Noctuoidea</taxon>
        <taxon>Noctuidae</taxon>
        <taxon>Amphipyrinae</taxon>
        <taxon>Spodoptera</taxon>
    </lineage>
</organism>
<evidence type="ECO:0000259" key="8">
    <source>
        <dbReference type="PROSITE" id="PS52035"/>
    </source>
</evidence>
<accession>A0A9R0CU32</accession>
<dbReference type="SUPFAM" id="SSF53187">
    <property type="entry name" value="Zn-dependent exopeptidases"/>
    <property type="match status" value="1"/>
</dbReference>
<evidence type="ECO:0000256" key="5">
    <source>
        <dbReference type="ARBA" id="ARBA00022833"/>
    </source>
</evidence>
<sequence>MLIKHHDFYILPMLNPDGHDYSMKELVWSRNRRIYFPKKKCNENITAIGINLDRNWYFSKETLIKNEECDSVFSGYKSLSEEENMRLAIFLNRKALDILAFINLRSFDDLVTIPYGYTTDQANNYPILMEIITSVYEKVKEEHNKTFFYGATSSYFYNYTGNVADWVKKKLNTPIVYTIYMKNIDYLYASPEDIQPMTDQFSTMIKEILLLGNSIYSPLFSNQSRHCLQVIVILVNIMCTITL</sequence>
<comment type="similarity">
    <text evidence="2 7">Belongs to the peptidase M14 family.</text>
</comment>
<keyword evidence="5" id="KW-0862">Zinc</keyword>
<dbReference type="GO" id="GO:0008270">
    <property type="term" value="F:zinc ion binding"/>
    <property type="evidence" value="ECO:0007669"/>
    <property type="project" value="InterPro"/>
</dbReference>
<gene>
    <name evidence="10" type="primary">LOC118262301</name>
</gene>
<dbReference type="RefSeq" id="XP_035429422.2">
    <property type="nucleotide sequence ID" value="XM_035573529.2"/>
</dbReference>
<dbReference type="GO" id="GO:0004181">
    <property type="term" value="F:metallocarboxypeptidase activity"/>
    <property type="evidence" value="ECO:0007669"/>
    <property type="project" value="InterPro"/>
</dbReference>
<protein>
    <submittedName>
        <fullName evidence="10">Carboxypeptidase O-like</fullName>
    </submittedName>
</protein>
<evidence type="ECO:0000256" key="4">
    <source>
        <dbReference type="ARBA" id="ARBA00022801"/>
    </source>
</evidence>
<name>A0A9R0CU32_SPOFR</name>
<proteinExistence type="inferred from homology"/>
<feature type="domain" description="Peptidase M14" evidence="8">
    <location>
        <begin position="1"/>
        <end position="212"/>
    </location>
</feature>
<dbReference type="OrthoDB" id="3626597at2759"/>
<dbReference type="GO" id="GO:0006508">
    <property type="term" value="P:proteolysis"/>
    <property type="evidence" value="ECO:0007669"/>
    <property type="project" value="UniProtKB-KW"/>
</dbReference>
<evidence type="ECO:0000256" key="3">
    <source>
        <dbReference type="ARBA" id="ARBA00022670"/>
    </source>
</evidence>
<dbReference type="GO" id="GO:0005615">
    <property type="term" value="C:extracellular space"/>
    <property type="evidence" value="ECO:0007669"/>
    <property type="project" value="TreeGrafter"/>
</dbReference>
<evidence type="ECO:0000256" key="2">
    <source>
        <dbReference type="ARBA" id="ARBA00005988"/>
    </source>
</evidence>
<evidence type="ECO:0000256" key="1">
    <source>
        <dbReference type="ARBA" id="ARBA00001947"/>
    </source>
</evidence>
<dbReference type="Proteomes" id="UP000829999">
    <property type="component" value="Chromosome 12"/>
</dbReference>
<dbReference type="AlphaFoldDB" id="A0A9R0CU32"/>
<dbReference type="PROSITE" id="PS52035">
    <property type="entry name" value="PEPTIDASE_M14"/>
    <property type="match status" value="1"/>
</dbReference>
<keyword evidence="4" id="KW-0378">Hydrolase</keyword>
<dbReference type="Pfam" id="PF00246">
    <property type="entry name" value="Peptidase_M14"/>
    <property type="match status" value="1"/>
</dbReference>
<evidence type="ECO:0000256" key="7">
    <source>
        <dbReference type="PROSITE-ProRule" id="PRU01379"/>
    </source>
</evidence>
<dbReference type="PANTHER" id="PTHR11705:SF143">
    <property type="entry name" value="SLL0236 PROTEIN"/>
    <property type="match status" value="1"/>
</dbReference>
<dbReference type="GeneID" id="118262301"/>
<comment type="cofactor">
    <cofactor evidence="1">
        <name>Zn(2+)</name>
        <dbReference type="ChEBI" id="CHEBI:29105"/>
    </cofactor>
</comment>